<feature type="transmembrane region" description="Helical" evidence="9">
    <location>
        <begin position="416"/>
        <end position="443"/>
    </location>
</feature>
<evidence type="ECO:0000256" key="8">
    <source>
        <dbReference type="SAM" id="MobiDB-lite"/>
    </source>
</evidence>
<feature type="transmembrane region" description="Helical" evidence="9">
    <location>
        <begin position="382"/>
        <end position="404"/>
    </location>
</feature>
<evidence type="ECO:0000256" key="1">
    <source>
        <dbReference type="ARBA" id="ARBA00004651"/>
    </source>
</evidence>
<evidence type="ECO:0000256" key="7">
    <source>
        <dbReference type="ARBA" id="ARBA00023136"/>
    </source>
</evidence>
<feature type="transmembrane region" description="Helical" evidence="9">
    <location>
        <begin position="499"/>
        <end position="517"/>
    </location>
</feature>
<feature type="transmembrane region" description="Helical" evidence="9">
    <location>
        <begin position="251"/>
        <end position="272"/>
    </location>
</feature>
<evidence type="ECO:0000313" key="13">
    <source>
        <dbReference type="Proteomes" id="UP000326029"/>
    </source>
</evidence>
<feature type="transmembrane region" description="Helical" evidence="9">
    <location>
        <begin position="70"/>
        <end position="88"/>
    </location>
</feature>
<dbReference type="SUPFAM" id="SSF103473">
    <property type="entry name" value="MFS general substrate transporter"/>
    <property type="match status" value="1"/>
</dbReference>
<feature type="transmembrane region" description="Helical" evidence="9">
    <location>
        <begin position="36"/>
        <end position="58"/>
    </location>
</feature>
<feature type="domain" description="Major facilitator superfamily (MFS) profile" evidence="10">
    <location>
        <begin position="35"/>
        <end position="522"/>
    </location>
</feature>
<reference evidence="12 13" key="2">
    <citation type="submission" date="2017-09" db="EMBL/GenBank/DDBJ databases">
        <authorList>
            <person name="Lee N."/>
            <person name="Cho B.-K."/>
        </authorList>
    </citation>
    <scope>NUCLEOTIDE SEQUENCE [LARGE SCALE GENOMIC DNA]</scope>
    <source>
        <strain evidence="12 13">ATCC 19740</strain>
    </source>
</reference>
<evidence type="ECO:0000256" key="3">
    <source>
        <dbReference type="ARBA" id="ARBA00022448"/>
    </source>
</evidence>
<feature type="region of interest" description="Disordered" evidence="8">
    <location>
        <begin position="1"/>
        <end position="23"/>
    </location>
</feature>
<keyword evidence="7 9" id="KW-0472">Membrane</keyword>
<evidence type="ECO:0000256" key="6">
    <source>
        <dbReference type="ARBA" id="ARBA00022989"/>
    </source>
</evidence>
<sequence length="544" mass="56839">MASTTPETGVRGGSAKEGDLASGGAPMTHKQIMEALSGLLLGMFVAILSSTIVSNALPQIITDLGGGQSAYTWVVTAALLAMTATTPLWGKLADLFSKKLLVQIALVIYVAGSVVAGLSQSTGMLIACRVVQGIGVGGLTALSQIILAAMIAPRERGRYSGYLGATFAVATVGGPLLGGVITDTDWLGWRWCFYVGVPFALIALLVLQKTLKLPVVKRQVKVDWAGAFLISAAVSLLLVWVTFAGDKYDWMSWQTAVMVLGSVALGGLFLLVESKASEPIIPLRLFRNRTITLASLASLFVGVAMFAGTVFFSQYFQLARNESPTMSGVLTIPMIAGLFVSSTVSGLIITKTGRWKAWLVSGGALATGGLGLLGTIRYDTEYWHIALFMALLGLGLGMMMQNLVLCTQNQVAPADLGAASSVVTFFRSLGGAVGVSALGAVMAHRVTDYVKEGLAELGPKAAGAMGQGGTGGGIPDMDKLPAPIRTVMEDAYGHGVADVFLYSAPFALLAFLVTLFIKEVALKSGTVKAEEKAVVDEKVTANAR</sequence>
<comment type="subcellular location">
    <subcellularLocation>
        <location evidence="1">Cell membrane</location>
        <topology evidence="1">Multi-pass membrane protein</topology>
    </subcellularLocation>
</comment>
<dbReference type="InterPro" id="IPR020846">
    <property type="entry name" value="MFS_dom"/>
</dbReference>
<protein>
    <submittedName>
        <fullName evidence="12">DHA2 family efflux MFS transporter permease subunit</fullName>
    </submittedName>
</protein>
<accession>A0AAV4KLF7</accession>
<evidence type="ECO:0000256" key="5">
    <source>
        <dbReference type="ARBA" id="ARBA00022692"/>
    </source>
</evidence>
<dbReference type="EMBL" id="BMSJ01000007">
    <property type="protein sequence ID" value="GGR33582.1"/>
    <property type="molecule type" value="Genomic_DNA"/>
</dbReference>
<reference evidence="11" key="3">
    <citation type="submission" date="2023-08" db="EMBL/GenBank/DDBJ databases">
        <authorList>
            <person name="Sun Q."/>
            <person name="Ohkuma M."/>
        </authorList>
    </citation>
    <scope>NUCLEOTIDE SEQUENCE</scope>
    <source>
        <strain evidence="11">JCM 4205</strain>
    </source>
</reference>
<dbReference type="GO" id="GO:0005886">
    <property type="term" value="C:plasma membrane"/>
    <property type="evidence" value="ECO:0007669"/>
    <property type="project" value="UniProtKB-SubCell"/>
</dbReference>
<dbReference type="Proteomes" id="UP000642014">
    <property type="component" value="Unassembled WGS sequence"/>
</dbReference>
<evidence type="ECO:0000256" key="4">
    <source>
        <dbReference type="ARBA" id="ARBA00022475"/>
    </source>
</evidence>
<feature type="transmembrane region" description="Helical" evidence="9">
    <location>
        <begin position="328"/>
        <end position="350"/>
    </location>
</feature>
<dbReference type="FunFam" id="1.20.1720.10:FF:000004">
    <property type="entry name" value="EmrB/QacA family drug resistance transporter"/>
    <property type="match status" value="1"/>
</dbReference>
<name>A0AAV4KLF7_9ACTN</name>
<proteinExistence type="inferred from homology"/>
<dbReference type="InterPro" id="IPR004638">
    <property type="entry name" value="EmrB-like"/>
</dbReference>
<dbReference type="EMBL" id="CP023693">
    <property type="protein sequence ID" value="QEV33846.1"/>
    <property type="molecule type" value="Genomic_DNA"/>
</dbReference>
<evidence type="ECO:0000256" key="2">
    <source>
        <dbReference type="ARBA" id="ARBA00007520"/>
    </source>
</evidence>
<keyword evidence="4" id="KW-1003">Cell membrane</keyword>
<dbReference type="PRINTS" id="PR01036">
    <property type="entry name" value="TCRTETB"/>
</dbReference>
<keyword evidence="3" id="KW-0813">Transport</keyword>
<evidence type="ECO:0000259" key="10">
    <source>
        <dbReference type="PROSITE" id="PS50850"/>
    </source>
</evidence>
<dbReference type="NCBIfam" id="TIGR00711">
    <property type="entry name" value="efflux_EmrB"/>
    <property type="match status" value="1"/>
</dbReference>
<feature type="transmembrane region" description="Helical" evidence="9">
    <location>
        <begin position="293"/>
        <end position="316"/>
    </location>
</feature>
<evidence type="ECO:0000313" key="11">
    <source>
        <dbReference type="EMBL" id="GGR33582.1"/>
    </source>
</evidence>
<feature type="transmembrane region" description="Helical" evidence="9">
    <location>
        <begin position="159"/>
        <end position="181"/>
    </location>
</feature>
<dbReference type="CDD" id="cd17502">
    <property type="entry name" value="MFS_Azr1_MDR_like"/>
    <property type="match status" value="1"/>
</dbReference>
<evidence type="ECO:0000313" key="14">
    <source>
        <dbReference type="Proteomes" id="UP000642014"/>
    </source>
</evidence>
<dbReference type="AlphaFoldDB" id="A0AAV4KLF7"/>
<dbReference type="Proteomes" id="UP000326029">
    <property type="component" value="Chromosome"/>
</dbReference>
<dbReference type="RefSeq" id="WP_062753588.1">
    <property type="nucleotide sequence ID" value="NZ_BMSJ01000007.1"/>
</dbReference>
<feature type="transmembrane region" description="Helical" evidence="9">
    <location>
        <begin position="227"/>
        <end position="245"/>
    </location>
</feature>
<evidence type="ECO:0000256" key="9">
    <source>
        <dbReference type="SAM" id="Phobius"/>
    </source>
</evidence>
<dbReference type="Gene3D" id="1.20.1250.20">
    <property type="entry name" value="MFS general substrate transporter like domains"/>
    <property type="match status" value="1"/>
</dbReference>
<feature type="transmembrane region" description="Helical" evidence="9">
    <location>
        <begin position="130"/>
        <end position="152"/>
    </location>
</feature>
<dbReference type="Pfam" id="PF07690">
    <property type="entry name" value="MFS_1"/>
    <property type="match status" value="1"/>
</dbReference>
<dbReference type="PANTHER" id="PTHR23501:SF197">
    <property type="entry name" value="COMD"/>
    <property type="match status" value="1"/>
</dbReference>
<keyword evidence="5 9" id="KW-0812">Transmembrane</keyword>
<dbReference type="PANTHER" id="PTHR23501">
    <property type="entry name" value="MAJOR FACILITATOR SUPERFAMILY"/>
    <property type="match status" value="1"/>
</dbReference>
<dbReference type="GeneID" id="95455675"/>
<gene>
    <name evidence="12" type="ORF">CP977_18080</name>
    <name evidence="11" type="ORF">GCM10010497_40410</name>
</gene>
<dbReference type="InterPro" id="IPR036259">
    <property type="entry name" value="MFS_trans_sf"/>
</dbReference>
<organism evidence="11 14">
    <name type="scientific">Streptomyces cinereoruber</name>
    <dbReference type="NCBI Taxonomy" id="67260"/>
    <lineage>
        <taxon>Bacteria</taxon>
        <taxon>Bacillati</taxon>
        <taxon>Actinomycetota</taxon>
        <taxon>Actinomycetes</taxon>
        <taxon>Kitasatosporales</taxon>
        <taxon>Streptomycetaceae</taxon>
        <taxon>Streptomyces</taxon>
    </lineage>
</organism>
<feature type="transmembrane region" description="Helical" evidence="9">
    <location>
        <begin position="100"/>
        <end position="118"/>
    </location>
</feature>
<comment type="similarity">
    <text evidence="2">Belongs to the major facilitator superfamily. TCR/Tet family.</text>
</comment>
<evidence type="ECO:0000313" key="12">
    <source>
        <dbReference type="EMBL" id="QEV33846.1"/>
    </source>
</evidence>
<keyword evidence="13" id="KW-1185">Reference proteome</keyword>
<reference evidence="11 14" key="1">
    <citation type="journal article" date="2014" name="Int. J. Syst. Evol. Microbiol.">
        <title>Complete genome sequence of Corynebacterium casei LMG S-19264T (=DSM 44701T), isolated from a smear-ripened cheese.</title>
        <authorList>
            <consortium name="US DOE Joint Genome Institute (JGI-PGF)"/>
            <person name="Walter F."/>
            <person name="Albersmeier A."/>
            <person name="Kalinowski J."/>
            <person name="Ruckert C."/>
        </authorList>
    </citation>
    <scope>NUCLEOTIDE SEQUENCE [LARGE SCALE GENOMIC DNA]</scope>
    <source>
        <strain evidence="11 14">JCM 4205</strain>
    </source>
</reference>
<feature type="transmembrane region" description="Helical" evidence="9">
    <location>
        <begin position="187"/>
        <end position="207"/>
    </location>
</feature>
<keyword evidence="6 9" id="KW-1133">Transmembrane helix</keyword>
<dbReference type="Gene3D" id="1.20.1720.10">
    <property type="entry name" value="Multidrug resistance protein D"/>
    <property type="match status" value="1"/>
</dbReference>
<feature type="transmembrane region" description="Helical" evidence="9">
    <location>
        <begin position="357"/>
        <end position="376"/>
    </location>
</feature>
<dbReference type="InterPro" id="IPR011701">
    <property type="entry name" value="MFS"/>
</dbReference>
<dbReference type="GO" id="GO:0022857">
    <property type="term" value="F:transmembrane transporter activity"/>
    <property type="evidence" value="ECO:0007669"/>
    <property type="project" value="InterPro"/>
</dbReference>
<dbReference type="PROSITE" id="PS50850">
    <property type="entry name" value="MFS"/>
    <property type="match status" value="1"/>
</dbReference>